<reference evidence="1 2" key="1">
    <citation type="submission" date="2019-03" db="EMBL/GenBank/DDBJ databases">
        <title>Genomic Encyclopedia of Type Strains, Phase IV (KMG-IV): sequencing the most valuable type-strain genomes for metagenomic binning, comparative biology and taxonomic classification.</title>
        <authorList>
            <person name="Goeker M."/>
        </authorList>
    </citation>
    <scope>NUCLEOTIDE SEQUENCE [LARGE SCALE GENOMIC DNA]</scope>
    <source>
        <strain evidence="1 2">DSM 16326</strain>
    </source>
</reference>
<accession>A0A4R8ITK6</accession>
<proteinExistence type="predicted"/>
<dbReference type="RefSeq" id="WP_134081984.1">
    <property type="nucleotide sequence ID" value="NZ_SOQX01000002.1"/>
</dbReference>
<comment type="caution">
    <text evidence="1">The sequence shown here is derived from an EMBL/GenBank/DDBJ whole genome shotgun (WGS) entry which is preliminary data.</text>
</comment>
<organism evidence="1 2">
    <name type="scientific">Thiohalophilus thiocyanatoxydans</name>
    <dbReference type="NCBI Taxonomy" id="381308"/>
    <lineage>
        <taxon>Bacteria</taxon>
        <taxon>Pseudomonadati</taxon>
        <taxon>Pseudomonadota</taxon>
        <taxon>Gammaproteobacteria</taxon>
        <taxon>Thiohalomonadales</taxon>
        <taxon>Thiohalophilaceae</taxon>
        <taxon>Thiohalophilus</taxon>
    </lineage>
</organism>
<evidence type="ECO:0000313" key="2">
    <source>
        <dbReference type="Proteomes" id="UP000294914"/>
    </source>
</evidence>
<keyword evidence="2" id="KW-1185">Reference proteome</keyword>
<sequence length="105" mass="11913">MILNIMADGQSIPLEIPDNMLNEARPVFDKMDADMDNGWQMGRDWLDNPDPEQRCQIAADKLLTALETDNRNMAQMMAAYILSKAPHVETVVIDTNGEMTETHFM</sequence>
<dbReference type="EMBL" id="SOQX01000002">
    <property type="protein sequence ID" value="TDY02750.1"/>
    <property type="molecule type" value="Genomic_DNA"/>
</dbReference>
<evidence type="ECO:0000313" key="1">
    <source>
        <dbReference type="EMBL" id="TDY02750.1"/>
    </source>
</evidence>
<name>A0A4R8ITK6_9GAMM</name>
<dbReference type="Proteomes" id="UP000294914">
    <property type="component" value="Unassembled WGS sequence"/>
</dbReference>
<dbReference type="AlphaFoldDB" id="A0A4R8ITK6"/>
<dbReference type="OrthoDB" id="5624469at2"/>
<protein>
    <submittedName>
        <fullName evidence="1">Uncharacterized protein</fullName>
    </submittedName>
</protein>
<gene>
    <name evidence="1" type="ORF">EDC23_1131</name>
</gene>